<dbReference type="Pfam" id="PF02321">
    <property type="entry name" value="OEP"/>
    <property type="match status" value="2"/>
</dbReference>
<dbReference type="Proteomes" id="UP000247811">
    <property type="component" value="Unassembled WGS sequence"/>
</dbReference>
<comment type="caution">
    <text evidence="3">The sequence shown here is derived from an EMBL/GenBank/DDBJ whole genome shotgun (WGS) entry which is preliminary data.</text>
</comment>
<keyword evidence="2" id="KW-0812">Transmembrane</keyword>
<dbReference type="PANTHER" id="PTHR30203">
    <property type="entry name" value="OUTER MEMBRANE CATION EFFLUX PROTEIN"/>
    <property type="match status" value="1"/>
</dbReference>
<keyword evidence="2" id="KW-0449">Lipoprotein</keyword>
<evidence type="ECO:0000256" key="2">
    <source>
        <dbReference type="RuleBase" id="RU362097"/>
    </source>
</evidence>
<evidence type="ECO:0000313" key="3">
    <source>
        <dbReference type="EMBL" id="PXW91976.1"/>
    </source>
</evidence>
<sequence length="464" mass="49330">MPRFLSLTIVALASSLVACSNLAPRYEQPAAPIPAAYDETSTSTTTPDIGWKEFFSDATLRQLIESALQHNRDLRIAALNIDRARATYQIQDAQSLPSVAANAAGSISRVPASLSGAGSAVIGRQYSANLGITAYELDLFGRVRSMNEQALEQFLATDQARRATQLSVVASVAQAWLGLAADLERLGLARETLRSQAETLALTQARLNNGYGTELSLRQVETSVETARGDVARYTGQVAADQHALSLLVGTVLPEALQPAALVDELNAMGDLPVGLPSELLLRRPDVLQAEHQLKASHANIGAARAAFYPRISLTAAAGSSSTALSDLFKSGSSAWSFVPQISLPIFDGGANQANLDSAKAAQGIALAQYEQAIQAAFREVSDGLSQRTSISAQLQSQRALLTASEQVLKLSEARYTHGVDSYLPVLDAQRSRYSAAQGLISLRLNKLNNDLALYKGLGGGWTP</sequence>
<comment type="similarity">
    <text evidence="1 2">Belongs to the outer membrane factor (OMF) (TC 1.B.17) family.</text>
</comment>
<keyword evidence="2" id="KW-0732">Signal</keyword>
<dbReference type="AlphaFoldDB" id="A0A318GWX9"/>
<comment type="subcellular location">
    <subcellularLocation>
        <location evidence="2">Cell membrane</location>
        <topology evidence="2">Lipid-anchor</topology>
    </subcellularLocation>
</comment>
<dbReference type="GO" id="GO:0005886">
    <property type="term" value="C:plasma membrane"/>
    <property type="evidence" value="ECO:0007669"/>
    <property type="project" value="UniProtKB-SubCell"/>
</dbReference>
<reference evidence="3 4" key="1">
    <citation type="submission" date="2018-05" db="EMBL/GenBank/DDBJ databases">
        <title>Genomic Encyclopedia of Type Strains, Phase IV (KMG-IV): sequencing the most valuable type-strain genomes for metagenomic binning, comparative biology and taxonomic classification.</title>
        <authorList>
            <person name="Goeker M."/>
        </authorList>
    </citation>
    <scope>NUCLEOTIDE SEQUENCE [LARGE SCALE GENOMIC DNA]</scope>
    <source>
        <strain evidence="3 4">DSM 566</strain>
    </source>
</reference>
<protein>
    <submittedName>
        <fullName evidence="3">Multidrug efflux system outer membrane protein</fullName>
    </submittedName>
</protein>
<dbReference type="GO" id="GO:0015562">
    <property type="term" value="F:efflux transmembrane transporter activity"/>
    <property type="evidence" value="ECO:0007669"/>
    <property type="project" value="InterPro"/>
</dbReference>
<dbReference type="SUPFAM" id="SSF56954">
    <property type="entry name" value="Outer membrane efflux proteins (OEP)"/>
    <property type="match status" value="1"/>
</dbReference>
<keyword evidence="4" id="KW-1185">Reference proteome</keyword>
<dbReference type="Gene3D" id="2.20.200.10">
    <property type="entry name" value="Outer membrane efflux proteins (OEP)"/>
    <property type="match status" value="1"/>
</dbReference>
<feature type="chain" id="PRO_5016194694" evidence="2">
    <location>
        <begin position="24"/>
        <end position="464"/>
    </location>
</feature>
<dbReference type="InterPro" id="IPR010131">
    <property type="entry name" value="MdtP/NodT-like"/>
</dbReference>
<dbReference type="PANTHER" id="PTHR30203:SF32">
    <property type="entry name" value="CATION EFFLUX SYSTEM PROTEIN CUSC"/>
    <property type="match status" value="1"/>
</dbReference>
<accession>A0A318GWX9</accession>
<keyword evidence="2" id="KW-0564">Palmitate</keyword>
<dbReference type="OrthoDB" id="9770517at2"/>
<organism evidence="3 4">
    <name type="scientific">Sphaerotilus hippei</name>
    <dbReference type="NCBI Taxonomy" id="744406"/>
    <lineage>
        <taxon>Bacteria</taxon>
        <taxon>Pseudomonadati</taxon>
        <taxon>Pseudomonadota</taxon>
        <taxon>Betaproteobacteria</taxon>
        <taxon>Burkholderiales</taxon>
        <taxon>Sphaerotilaceae</taxon>
        <taxon>Sphaerotilus</taxon>
    </lineage>
</organism>
<dbReference type="Gene3D" id="1.20.1600.10">
    <property type="entry name" value="Outer membrane efflux proteins (OEP)"/>
    <property type="match status" value="1"/>
</dbReference>
<feature type="signal peptide" evidence="2">
    <location>
        <begin position="1"/>
        <end position="23"/>
    </location>
</feature>
<evidence type="ECO:0000256" key="1">
    <source>
        <dbReference type="ARBA" id="ARBA00007613"/>
    </source>
</evidence>
<dbReference type="NCBIfam" id="TIGR01845">
    <property type="entry name" value="outer_NodT"/>
    <property type="match status" value="1"/>
</dbReference>
<keyword evidence="2" id="KW-0472">Membrane</keyword>
<gene>
    <name evidence="3" type="ORF">C7444_12823</name>
</gene>
<proteinExistence type="inferred from homology"/>
<dbReference type="RefSeq" id="WP_110402471.1">
    <property type="nucleotide sequence ID" value="NZ_QJJS01000028.1"/>
</dbReference>
<evidence type="ECO:0000313" key="4">
    <source>
        <dbReference type="Proteomes" id="UP000247811"/>
    </source>
</evidence>
<name>A0A318GWX9_9BURK</name>
<dbReference type="PROSITE" id="PS51257">
    <property type="entry name" value="PROKAR_LIPOPROTEIN"/>
    <property type="match status" value="1"/>
</dbReference>
<dbReference type="InterPro" id="IPR003423">
    <property type="entry name" value="OMP_efflux"/>
</dbReference>
<dbReference type="EMBL" id="QJJS01000028">
    <property type="protein sequence ID" value="PXW91976.1"/>
    <property type="molecule type" value="Genomic_DNA"/>
</dbReference>
<keyword evidence="2" id="KW-1134">Transmembrane beta strand</keyword>